<evidence type="ECO:0000313" key="3">
    <source>
        <dbReference type="EMBL" id="QSE95904.1"/>
    </source>
</evidence>
<name>A0A974ZZA0_9BACT</name>
<feature type="domain" description="Aerotolerance regulator N-terminal" evidence="2">
    <location>
        <begin position="1"/>
        <end position="76"/>
    </location>
</feature>
<dbReference type="PANTHER" id="PTHR37464:SF1">
    <property type="entry name" value="BLL2463 PROTEIN"/>
    <property type="match status" value="1"/>
</dbReference>
<dbReference type="KEGG" id="fuv:JR347_09755"/>
<reference evidence="3" key="1">
    <citation type="submission" date="2021-02" db="EMBL/GenBank/DDBJ databases">
        <title>Fulvivirga sp. S481 isolated from sea water.</title>
        <authorList>
            <person name="Bae S.S."/>
            <person name="Baek K."/>
        </authorList>
    </citation>
    <scope>NUCLEOTIDE SEQUENCE</scope>
    <source>
        <strain evidence="3">S481</strain>
    </source>
</reference>
<sequence>MDFLRPQLLYGLFALAIPIIIHLFNFRKTKRVYFSSTRFLKQVKDATSSKLKLKHYLILLSRLLFLFFLIMAFAQPIVPGEGNTSIASKVAMYLDNSFSMSNEVDDGRSAFNSAINRANELIKVYPKGTTFKLLTNDFDPFSITYKSSTEVEDQLTKIQMTGISRSADEILNRLANENDTDSLDVFWMSDFQKSTFGESGQKVADQLKLNLIPELFTANANVFVDSLYIENPFLIGNEKLKLNVLISNRGDADVSGLGVKVFMDKRQVSTALVDIPALGKKEISFDVGYDLKKLNRGRVSIEEYPVTFDNDLYFVINQLDKIAVLEVRNENSSKYIKEVYANTNLFDFKSYDISNLNYNELDKSDFIIMNELDLTSALVSALMKKINNDGHVLLIPNSKPDLSNLGLLGANVSFSEAEVKYKIASPDFNDPFYENVFEEKNPRFQMPEAQPVLFLGNDKTAYLNFQNGSSYLRQIKKGLTILAAPLSNEYSTFANHALFVPVMYKLAALSERDPNRLYYYTDDNYINVQIDSIRVDNVLKLSNNDVELIPSQRILNNSVQLQLPSNELKSGFYNLTFKGDTITTLAFNVPQTESNLDQFEPEELTGLYQGNVQVISSTDETNFRNQLESKYQGQPLWKLAIVLALVFLLSEVLLIRFFP</sequence>
<dbReference type="InterPro" id="IPR011933">
    <property type="entry name" value="Double_TM_dom"/>
</dbReference>
<dbReference type="PANTHER" id="PTHR37464">
    <property type="entry name" value="BLL2463 PROTEIN"/>
    <property type="match status" value="1"/>
</dbReference>
<organism evidence="3 4">
    <name type="scientific">Fulvivirga lutea</name>
    <dbReference type="NCBI Taxonomy" id="2810512"/>
    <lineage>
        <taxon>Bacteria</taxon>
        <taxon>Pseudomonadati</taxon>
        <taxon>Bacteroidota</taxon>
        <taxon>Cytophagia</taxon>
        <taxon>Cytophagales</taxon>
        <taxon>Fulvivirgaceae</taxon>
        <taxon>Fulvivirga</taxon>
    </lineage>
</organism>
<protein>
    <submittedName>
        <fullName evidence="3">BatA domain-containing protein</fullName>
    </submittedName>
</protein>
<keyword evidence="1" id="KW-0812">Transmembrane</keyword>
<dbReference type="Proteomes" id="UP000662783">
    <property type="component" value="Chromosome"/>
</dbReference>
<dbReference type="NCBIfam" id="TIGR02226">
    <property type="entry name" value="two_anch"/>
    <property type="match status" value="1"/>
</dbReference>
<evidence type="ECO:0000259" key="2">
    <source>
        <dbReference type="Pfam" id="PF07584"/>
    </source>
</evidence>
<dbReference type="RefSeq" id="WP_205720417.1">
    <property type="nucleotide sequence ID" value="NZ_CP070608.1"/>
</dbReference>
<evidence type="ECO:0000313" key="4">
    <source>
        <dbReference type="Proteomes" id="UP000662783"/>
    </source>
</evidence>
<accession>A0A974ZZA0</accession>
<dbReference type="InterPro" id="IPR024163">
    <property type="entry name" value="Aerotolerance_reg_N"/>
</dbReference>
<feature type="transmembrane region" description="Helical" evidence="1">
    <location>
        <begin position="56"/>
        <end position="78"/>
    </location>
</feature>
<feature type="transmembrane region" description="Helical" evidence="1">
    <location>
        <begin position="636"/>
        <end position="658"/>
    </location>
</feature>
<evidence type="ECO:0000256" key="1">
    <source>
        <dbReference type="SAM" id="Phobius"/>
    </source>
</evidence>
<feature type="transmembrane region" description="Helical" evidence="1">
    <location>
        <begin position="6"/>
        <end position="26"/>
    </location>
</feature>
<gene>
    <name evidence="3" type="ORF">JR347_09755</name>
</gene>
<keyword evidence="4" id="KW-1185">Reference proteome</keyword>
<dbReference type="EMBL" id="CP070608">
    <property type="protein sequence ID" value="QSE95904.1"/>
    <property type="molecule type" value="Genomic_DNA"/>
</dbReference>
<dbReference type="AlphaFoldDB" id="A0A974ZZA0"/>
<dbReference type="Pfam" id="PF07584">
    <property type="entry name" value="BatA"/>
    <property type="match status" value="1"/>
</dbReference>
<keyword evidence="1" id="KW-0472">Membrane</keyword>
<keyword evidence="1" id="KW-1133">Transmembrane helix</keyword>
<proteinExistence type="predicted"/>